<dbReference type="GO" id="GO:0003729">
    <property type="term" value="F:mRNA binding"/>
    <property type="evidence" value="ECO:0007669"/>
    <property type="project" value="InterPro"/>
</dbReference>
<dbReference type="GO" id="GO:0007076">
    <property type="term" value="P:mitotic chromosome condensation"/>
    <property type="evidence" value="ECO:0007669"/>
    <property type="project" value="UniProtKB-ARBA"/>
</dbReference>
<dbReference type="GO" id="GO:0051028">
    <property type="term" value="P:mRNA transport"/>
    <property type="evidence" value="ECO:0007669"/>
    <property type="project" value="TreeGrafter"/>
</dbReference>
<dbReference type="Gene3D" id="1.10.8.1120">
    <property type="entry name" value="Histone RNA hairpin-binding protein RNA-binding domain"/>
    <property type="match status" value="1"/>
</dbReference>
<sequence>MECNKGKRMSMNTSLKAARIFDDDSWDAETAGFLIKKEPIEQEVSAQNTDVEEKCYFRNIKKEVLEENLFNASLRDTEEKHNRDYPNLKIKQEIVKQDDDSLEESNQEDKDICLDYIDMEIKREILNEDTEINTVEESYLDKIDMRVRMEIINTPNKIDAKKESSTDDSNPSPFNKELFKNFSIKQGIDSPETHKSPRGESRKSVKRTVFTRNSPYKRHSPEESSSKTSPPRIPVKQRLGIQDSNEIPRKKPRQQIEREEDPVVLERRQKQIDFGKNTIGYDNYINLIPRNERTREDPKTPNKFIKYSRRGWDGLIKQWRLNLHKYDLNDS</sequence>
<name>A0AAV8ZLP6_9CUCU</name>
<dbReference type="InterPro" id="IPR026502">
    <property type="entry name" value="SLBP1/SLBP2"/>
</dbReference>
<keyword evidence="6" id="KW-1185">Reference proteome</keyword>
<dbReference type="InterPro" id="IPR029344">
    <property type="entry name" value="SLBP_RNA_bind"/>
</dbReference>
<dbReference type="Pfam" id="PF15247">
    <property type="entry name" value="SLBP_RNA_bind"/>
    <property type="match status" value="1"/>
</dbReference>
<evidence type="ECO:0000256" key="2">
    <source>
        <dbReference type="ARBA" id="ARBA00022884"/>
    </source>
</evidence>
<dbReference type="InterPro" id="IPR038294">
    <property type="entry name" value="SLBP_RNA_bind_sf"/>
</dbReference>
<dbReference type="GO" id="GO:0005737">
    <property type="term" value="C:cytoplasm"/>
    <property type="evidence" value="ECO:0007669"/>
    <property type="project" value="TreeGrafter"/>
</dbReference>
<evidence type="ECO:0000256" key="1">
    <source>
        <dbReference type="ARBA" id="ARBA00006151"/>
    </source>
</evidence>
<reference evidence="5" key="1">
    <citation type="journal article" date="2023" name="Insect Mol. Biol.">
        <title>Genome sequencing provides insights into the evolution of gene families encoding plant cell wall-degrading enzymes in longhorned beetles.</title>
        <authorList>
            <person name="Shin N.R."/>
            <person name="Okamura Y."/>
            <person name="Kirsch R."/>
            <person name="Pauchet Y."/>
        </authorList>
    </citation>
    <scope>NUCLEOTIDE SEQUENCE</scope>
    <source>
        <strain evidence="5">RBIC_L_NR</strain>
    </source>
</reference>
<feature type="compositionally biased region" description="Basic and acidic residues" evidence="3">
    <location>
        <begin position="246"/>
        <end position="257"/>
    </location>
</feature>
<protein>
    <recommendedName>
        <fullName evidence="4">Histone RNA hairpin-binding protein RNA-binding domain-containing protein</fullName>
    </recommendedName>
</protein>
<evidence type="ECO:0000313" key="6">
    <source>
        <dbReference type="Proteomes" id="UP001162156"/>
    </source>
</evidence>
<dbReference type="PANTHER" id="PTHR17408">
    <property type="entry name" value="HISTONE RNA HAIRPIN-BINDING PROTEIN"/>
    <property type="match status" value="1"/>
</dbReference>
<evidence type="ECO:0000259" key="4">
    <source>
        <dbReference type="Pfam" id="PF15247"/>
    </source>
</evidence>
<organism evidence="5 6">
    <name type="scientific">Rhamnusium bicolor</name>
    <dbReference type="NCBI Taxonomy" id="1586634"/>
    <lineage>
        <taxon>Eukaryota</taxon>
        <taxon>Metazoa</taxon>
        <taxon>Ecdysozoa</taxon>
        <taxon>Arthropoda</taxon>
        <taxon>Hexapoda</taxon>
        <taxon>Insecta</taxon>
        <taxon>Pterygota</taxon>
        <taxon>Neoptera</taxon>
        <taxon>Endopterygota</taxon>
        <taxon>Coleoptera</taxon>
        <taxon>Polyphaga</taxon>
        <taxon>Cucujiformia</taxon>
        <taxon>Chrysomeloidea</taxon>
        <taxon>Cerambycidae</taxon>
        <taxon>Lepturinae</taxon>
        <taxon>Rhagiini</taxon>
        <taxon>Rhamnusium</taxon>
    </lineage>
</organism>
<dbReference type="EMBL" id="JANEYF010001344">
    <property type="protein sequence ID" value="KAJ8964563.1"/>
    <property type="molecule type" value="Genomic_DNA"/>
</dbReference>
<dbReference type="GO" id="GO:0006398">
    <property type="term" value="P:mRNA 3'-end processing by stem-loop binding and cleavage"/>
    <property type="evidence" value="ECO:0007669"/>
    <property type="project" value="TreeGrafter"/>
</dbReference>
<feature type="compositionally biased region" description="Basic and acidic residues" evidence="3">
    <location>
        <begin position="191"/>
        <end position="203"/>
    </location>
</feature>
<dbReference type="GO" id="GO:0071204">
    <property type="term" value="C:histone pre-mRNA 3'end processing complex"/>
    <property type="evidence" value="ECO:0007669"/>
    <property type="project" value="TreeGrafter"/>
</dbReference>
<accession>A0AAV8ZLP6</accession>
<gene>
    <name evidence="5" type="ORF">NQ314_004867</name>
</gene>
<proteinExistence type="inferred from homology"/>
<feature type="domain" description="Histone RNA hairpin-binding protein RNA-binding" evidence="4">
    <location>
        <begin position="261"/>
        <end position="327"/>
    </location>
</feature>
<dbReference type="GO" id="GO:0071207">
    <property type="term" value="F:histone pre-mRNA stem-loop binding"/>
    <property type="evidence" value="ECO:0007669"/>
    <property type="project" value="TreeGrafter"/>
</dbReference>
<dbReference type="Proteomes" id="UP001162156">
    <property type="component" value="Unassembled WGS sequence"/>
</dbReference>
<comment type="caution">
    <text evidence="5">The sequence shown here is derived from an EMBL/GenBank/DDBJ whole genome shotgun (WGS) entry which is preliminary data.</text>
</comment>
<keyword evidence="2" id="KW-0694">RNA-binding</keyword>
<evidence type="ECO:0000256" key="3">
    <source>
        <dbReference type="SAM" id="MobiDB-lite"/>
    </source>
</evidence>
<evidence type="ECO:0000313" key="5">
    <source>
        <dbReference type="EMBL" id="KAJ8964563.1"/>
    </source>
</evidence>
<dbReference type="FunFam" id="1.10.8.1120:FF:000001">
    <property type="entry name" value="Histone RNA hairpin-binding protein-like"/>
    <property type="match status" value="1"/>
</dbReference>
<comment type="similarity">
    <text evidence="1">Belongs to the SLBP family.</text>
</comment>
<feature type="region of interest" description="Disordered" evidence="3">
    <location>
        <begin position="181"/>
        <end position="262"/>
    </location>
</feature>
<dbReference type="AlphaFoldDB" id="A0AAV8ZLP6"/>
<dbReference type="PANTHER" id="PTHR17408:SF0">
    <property type="entry name" value="HISTONE RNA HAIRPIN-BINDING PROTEIN"/>
    <property type="match status" value="1"/>
</dbReference>